<comment type="catalytic activity">
    <reaction evidence="3 4">
        <text>holo-[ACP] + malonyl-CoA = malonyl-[ACP] + CoA</text>
        <dbReference type="Rhea" id="RHEA:41792"/>
        <dbReference type="Rhea" id="RHEA-COMP:9623"/>
        <dbReference type="Rhea" id="RHEA-COMP:9685"/>
        <dbReference type="ChEBI" id="CHEBI:57287"/>
        <dbReference type="ChEBI" id="CHEBI:57384"/>
        <dbReference type="ChEBI" id="CHEBI:64479"/>
        <dbReference type="ChEBI" id="CHEBI:78449"/>
        <dbReference type="EC" id="2.3.1.39"/>
    </reaction>
</comment>
<gene>
    <name evidence="7" type="ORF">EH55_07320</name>
</gene>
<dbReference type="AlphaFoldDB" id="A0A073IQA4"/>
<dbReference type="Gene3D" id="3.40.366.10">
    <property type="entry name" value="Malonyl-Coenzyme A Acyl Carrier Protein, domain 2"/>
    <property type="match status" value="1"/>
</dbReference>
<dbReference type="GO" id="GO:0006633">
    <property type="term" value="P:fatty acid biosynthetic process"/>
    <property type="evidence" value="ECO:0007669"/>
    <property type="project" value="TreeGrafter"/>
</dbReference>
<dbReference type="InterPro" id="IPR016035">
    <property type="entry name" value="Acyl_Trfase/lysoPLipase"/>
</dbReference>
<dbReference type="InterPro" id="IPR016036">
    <property type="entry name" value="Malonyl_transacylase_ACP-bd"/>
</dbReference>
<keyword evidence="8" id="KW-1185">Reference proteome</keyword>
<keyword evidence="2 4" id="KW-0012">Acyltransferase</keyword>
<dbReference type="GO" id="GO:0005829">
    <property type="term" value="C:cytosol"/>
    <property type="evidence" value="ECO:0007669"/>
    <property type="project" value="TreeGrafter"/>
</dbReference>
<dbReference type="SUPFAM" id="SSF52151">
    <property type="entry name" value="FabD/lysophospholipase-like"/>
    <property type="match status" value="1"/>
</dbReference>
<dbReference type="InterPro" id="IPR001227">
    <property type="entry name" value="Ac_transferase_dom_sf"/>
</dbReference>
<protein>
    <recommendedName>
        <fullName evidence="4">Malonyl CoA-acyl carrier protein transacylase</fullName>
        <ecNumber evidence="4">2.3.1.39</ecNumber>
    </recommendedName>
</protein>
<dbReference type="STRING" id="2754.EH55_07320"/>
<dbReference type="PANTHER" id="PTHR42681:SF1">
    <property type="entry name" value="MALONYL-COA-ACYL CARRIER PROTEIN TRANSACYLASE, MITOCHONDRIAL"/>
    <property type="match status" value="1"/>
</dbReference>
<dbReference type="SUPFAM" id="SSF55048">
    <property type="entry name" value="Probable ACP-binding domain of malonyl-CoA ACP transacylase"/>
    <property type="match status" value="1"/>
</dbReference>
<dbReference type="Gene3D" id="3.30.70.250">
    <property type="entry name" value="Malonyl-CoA ACP transacylase, ACP-binding"/>
    <property type="match status" value="1"/>
</dbReference>
<dbReference type="PANTHER" id="PTHR42681">
    <property type="entry name" value="MALONYL-COA-ACYL CARRIER PROTEIN TRANSACYLASE, MITOCHONDRIAL"/>
    <property type="match status" value="1"/>
</dbReference>
<dbReference type="EMBL" id="JMKI01000037">
    <property type="protein sequence ID" value="KEJ91775.1"/>
    <property type="molecule type" value="Genomic_DNA"/>
</dbReference>
<evidence type="ECO:0000256" key="1">
    <source>
        <dbReference type="ARBA" id="ARBA00022679"/>
    </source>
</evidence>
<keyword evidence="1 4" id="KW-0808">Transferase</keyword>
<sequence>MKYAMIFPGQGAQHPGMGRDFYERWDVSKKVFEEADEALGFSLSGVIFGGTPEELARTEITQPAILTVSVAAYRAFAQELGREPEPLCMGGHSLGEYTALVAAGALSLADGVRLVHKRGRLMQSAVPIGVGAMAAIIGLELPEVEAVCKEASQGEVCQAANINSPKQIVISGHAGAVSRAEEIIGQRFAARVVPLLVSAPFHCELMRGVADELQEEFAKVEWRAPKFPIIANFSAKAVRTASEARAALFSQTFSPVMWSQSVLEMERSGVEDYFELGPGSVLSGLIRKICRGRHPYPVSNADELAAALEYLRGAEDGR</sequence>
<proteinExistence type="inferred from homology"/>
<evidence type="ECO:0000259" key="6">
    <source>
        <dbReference type="SMART" id="SM00827"/>
    </source>
</evidence>
<dbReference type="RefSeq" id="WP_037977112.1">
    <property type="nucleotide sequence ID" value="NZ_JMKI01000037.1"/>
</dbReference>
<name>A0A073IQA4_9BACT</name>
<dbReference type="SMART" id="SM00827">
    <property type="entry name" value="PKS_AT"/>
    <property type="match status" value="1"/>
</dbReference>
<evidence type="ECO:0000256" key="4">
    <source>
        <dbReference type="PIRNR" id="PIRNR000446"/>
    </source>
</evidence>
<dbReference type="InterPro" id="IPR014043">
    <property type="entry name" value="Acyl_transferase_dom"/>
</dbReference>
<feature type="active site" evidence="5">
    <location>
        <position position="202"/>
    </location>
</feature>
<dbReference type="Pfam" id="PF00698">
    <property type="entry name" value="Acyl_transf_1"/>
    <property type="match status" value="1"/>
</dbReference>
<evidence type="ECO:0000256" key="5">
    <source>
        <dbReference type="PIRSR" id="PIRSR000446-1"/>
    </source>
</evidence>
<dbReference type="FunFam" id="3.30.70.250:FF:000001">
    <property type="entry name" value="Malonyl CoA-acyl carrier protein transacylase"/>
    <property type="match status" value="1"/>
</dbReference>
<comment type="similarity">
    <text evidence="4">Belongs to the fabD family.</text>
</comment>
<dbReference type="GeneID" id="90984052"/>
<comment type="caution">
    <text evidence="7">The sequence shown here is derived from an EMBL/GenBank/DDBJ whole genome shotgun (WGS) entry which is preliminary data.</text>
</comment>
<dbReference type="InterPro" id="IPR004410">
    <property type="entry name" value="Malonyl_CoA-ACP_transAc_FabD"/>
</dbReference>
<evidence type="ECO:0000256" key="3">
    <source>
        <dbReference type="ARBA" id="ARBA00048462"/>
    </source>
</evidence>
<feature type="active site" evidence="5">
    <location>
        <position position="93"/>
    </location>
</feature>
<reference evidence="7 8" key="1">
    <citation type="submission" date="2014-04" db="EMBL/GenBank/DDBJ databases">
        <title>Draft Genome Sequence of Synergistes jonesii.</title>
        <authorList>
            <person name="Coil D.A."/>
            <person name="Eisen J.A."/>
            <person name="Holland-Moritz H.E."/>
        </authorList>
    </citation>
    <scope>NUCLEOTIDE SEQUENCE [LARGE SCALE GENOMIC DNA]</scope>
    <source>
        <strain evidence="7 8">78-1</strain>
    </source>
</reference>
<dbReference type="eggNOG" id="COG0331">
    <property type="taxonomic scope" value="Bacteria"/>
</dbReference>
<feature type="domain" description="Malonyl-CoA:ACP transacylase (MAT)" evidence="6">
    <location>
        <begin position="6"/>
        <end position="303"/>
    </location>
</feature>
<dbReference type="GO" id="GO:0004314">
    <property type="term" value="F:[acyl-carrier-protein] S-malonyltransferase activity"/>
    <property type="evidence" value="ECO:0007669"/>
    <property type="project" value="UniProtKB-EC"/>
</dbReference>
<evidence type="ECO:0000313" key="7">
    <source>
        <dbReference type="EMBL" id="KEJ91775.1"/>
    </source>
</evidence>
<organism evidence="7 8">
    <name type="scientific">Synergistes jonesii</name>
    <dbReference type="NCBI Taxonomy" id="2754"/>
    <lineage>
        <taxon>Bacteria</taxon>
        <taxon>Thermotogati</taxon>
        <taxon>Synergistota</taxon>
        <taxon>Synergistia</taxon>
        <taxon>Synergistales</taxon>
        <taxon>Synergistaceae</taxon>
        <taxon>Synergistes</taxon>
    </lineage>
</organism>
<dbReference type="PATRIC" id="fig|2754.20.peg.2247"/>
<dbReference type="Proteomes" id="UP000027665">
    <property type="component" value="Unassembled WGS sequence"/>
</dbReference>
<evidence type="ECO:0000256" key="2">
    <source>
        <dbReference type="ARBA" id="ARBA00023315"/>
    </source>
</evidence>
<dbReference type="InterPro" id="IPR050858">
    <property type="entry name" value="Mal-CoA-ACP_Trans/PKS_FabD"/>
</dbReference>
<evidence type="ECO:0000313" key="8">
    <source>
        <dbReference type="Proteomes" id="UP000027665"/>
    </source>
</evidence>
<dbReference type="InterPro" id="IPR024925">
    <property type="entry name" value="Malonyl_CoA-ACP_transAc"/>
</dbReference>
<dbReference type="NCBIfam" id="TIGR00128">
    <property type="entry name" value="fabD"/>
    <property type="match status" value="1"/>
</dbReference>
<dbReference type="PIRSF" id="PIRSF000446">
    <property type="entry name" value="Mct"/>
    <property type="match status" value="1"/>
</dbReference>
<accession>A0A073IQA4</accession>
<dbReference type="EC" id="2.3.1.39" evidence="4"/>
<dbReference type="OrthoDB" id="9805460at2"/>